<evidence type="ECO:0000256" key="1">
    <source>
        <dbReference type="SAM" id="MobiDB-lite"/>
    </source>
</evidence>
<proteinExistence type="predicted"/>
<name>A0A6S7FYT4_PARCT</name>
<feature type="compositionally biased region" description="Acidic residues" evidence="1">
    <location>
        <begin position="46"/>
        <end position="55"/>
    </location>
</feature>
<feature type="region of interest" description="Disordered" evidence="1">
    <location>
        <begin position="1"/>
        <end position="73"/>
    </location>
</feature>
<dbReference type="AlphaFoldDB" id="A0A6S7FYT4"/>
<dbReference type="Proteomes" id="UP001152795">
    <property type="component" value="Unassembled WGS sequence"/>
</dbReference>
<evidence type="ECO:0000313" key="2">
    <source>
        <dbReference type="EMBL" id="CAB3982813.1"/>
    </source>
</evidence>
<feature type="compositionally biased region" description="Basic and acidic residues" evidence="1">
    <location>
        <begin position="35"/>
        <end position="45"/>
    </location>
</feature>
<accession>A0A6S7FYT4</accession>
<dbReference type="EMBL" id="CACRXK020000543">
    <property type="protein sequence ID" value="CAB3982813.1"/>
    <property type="molecule type" value="Genomic_DNA"/>
</dbReference>
<organism evidence="2 3">
    <name type="scientific">Paramuricea clavata</name>
    <name type="common">Red gorgonian</name>
    <name type="synonym">Violescent sea-whip</name>
    <dbReference type="NCBI Taxonomy" id="317549"/>
    <lineage>
        <taxon>Eukaryota</taxon>
        <taxon>Metazoa</taxon>
        <taxon>Cnidaria</taxon>
        <taxon>Anthozoa</taxon>
        <taxon>Octocorallia</taxon>
        <taxon>Malacalcyonacea</taxon>
        <taxon>Plexauridae</taxon>
        <taxon>Paramuricea</taxon>
    </lineage>
</organism>
<keyword evidence="3" id="KW-1185">Reference proteome</keyword>
<comment type="caution">
    <text evidence="2">The sequence shown here is derived from an EMBL/GenBank/DDBJ whole genome shotgun (WGS) entry which is preliminary data.</text>
</comment>
<sequence length="172" mass="19146">MVEETRTSSESKGEKDNKEETMDKEDVENAETSNESEREKDTVDKEDGENEEQGDTTDSGVEQGKENKENEIGGIISTISEQKCWDKFIKIAYQLLQSVKRHEQPATHALSREGNLFEALSTDPDRLALDAFLYGIAHLCHLASEVAELAILTSLPTRASPAKDFPDKSLSQ</sequence>
<reference evidence="2" key="1">
    <citation type="submission" date="2020-04" db="EMBL/GenBank/DDBJ databases">
        <authorList>
            <person name="Alioto T."/>
            <person name="Alioto T."/>
            <person name="Gomez Garrido J."/>
        </authorList>
    </citation>
    <scope>NUCLEOTIDE SEQUENCE</scope>
    <source>
        <strain evidence="2">A484AB</strain>
    </source>
</reference>
<evidence type="ECO:0000313" key="3">
    <source>
        <dbReference type="Proteomes" id="UP001152795"/>
    </source>
</evidence>
<gene>
    <name evidence="2" type="ORF">PACLA_8A045561</name>
</gene>
<protein>
    <submittedName>
        <fullName evidence="2">Uncharacterized protein</fullName>
    </submittedName>
</protein>
<feature type="compositionally biased region" description="Basic and acidic residues" evidence="1">
    <location>
        <begin position="1"/>
        <end position="21"/>
    </location>
</feature>